<dbReference type="EMBL" id="KV417596">
    <property type="protein sequence ID" value="KZP16213.1"/>
    <property type="molecule type" value="Genomic_DNA"/>
</dbReference>
<protein>
    <submittedName>
        <fullName evidence="2">Uncharacterized protein</fullName>
    </submittedName>
</protein>
<dbReference type="Proteomes" id="UP000076532">
    <property type="component" value="Unassembled WGS sequence"/>
</dbReference>
<sequence>MSSNTDQTEGKSRFPLLFSYVTIKINPVKSVKILEDDQATAAAQDAVSKVYIGYLSFVCIFLSAFIWRAWVERS</sequence>
<evidence type="ECO:0000313" key="3">
    <source>
        <dbReference type="Proteomes" id="UP000076532"/>
    </source>
</evidence>
<gene>
    <name evidence="2" type="ORF">FIBSPDRAFT_866253</name>
</gene>
<keyword evidence="1" id="KW-0472">Membrane</keyword>
<accession>A0A166EXF1</accession>
<keyword evidence="1" id="KW-1133">Transmembrane helix</keyword>
<evidence type="ECO:0000313" key="2">
    <source>
        <dbReference type="EMBL" id="KZP16213.1"/>
    </source>
</evidence>
<evidence type="ECO:0000256" key="1">
    <source>
        <dbReference type="SAM" id="Phobius"/>
    </source>
</evidence>
<keyword evidence="3" id="KW-1185">Reference proteome</keyword>
<feature type="transmembrane region" description="Helical" evidence="1">
    <location>
        <begin position="51"/>
        <end position="71"/>
    </location>
</feature>
<proteinExistence type="predicted"/>
<reference evidence="2 3" key="1">
    <citation type="journal article" date="2016" name="Mol. Biol. Evol.">
        <title>Comparative Genomics of Early-Diverging Mushroom-Forming Fungi Provides Insights into the Origins of Lignocellulose Decay Capabilities.</title>
        <authorList>
            <person name="Nagy L.G."/>
            <person name="Riley R."/>
            <person name="Tritt A."/>
            <person name="Adam C."/>
            <person name="Daum C."/>
            <person name="Floudas D."/>
            <person name="Sun H."/>
            <person name="Yadav J.S."/>
            <person name="Pangilinan J."/>
            <person name="Larsson K.H."/>
            <person name="Matsuura K."/>
            <person name="Barry K."/>
            <person name="Labutti K."/>
            <person name="Kuo R."/>
            <person name="Ohm R.A."/>
            <person name="Bhattacharya S.S."/>
            <person name="Shirouzu T."/>
            <person name="Yoshinaga Y."/>
            <person name="Martin F.M."/>
            <person name="Grigoriev I.V."/>
            <person name="Hibbett D.S."/>
        </authorList>
    </citation>
    <scope>NUCLEOTIDE SEQUENCE [LARGE SCALE GENOMIC DNA]</scope>
    <source>
        <strain evidence="2 3">CBS 109695</strain>
    </source>
</reference>
<organism evidence="2 3">
    <name type="scientific">Athelia psychrophila</name>
    <dbReference type="NCBI Taxonomy" id="1759441"/>
    <lineage>
        <taxon>Eukaryota</taxon>
        <taxon>Fungi</taxon>
        <taxon>Dikarya</taxon>
        <taxon>Basidiomycota</taxon>
        <taxon>Agaricomycotina</taxon>
        <taxon>Agaricomycetes</taxon>
        <taxon>Agaricomycetidae</taxon>
        <taxon>Atheliales</taxon>
        <taxon>Atheliaceae</taxon>
        <taxon>Athelia</taxon>
    </lineage>
</organism>
<dbReference type="OrthoDB" id="3053346at2759"/>
<name>A0A166EXF1_9AGAM</name>
<dbReference type="AlphaFoldDB" id="A0A166EXF1"/>
<keyword evidence="1" id="KW-0812">Transmembrane</keyword>